<reference evidence="1 2" key="1">
    <citation type="submission" date="2017-08" db="EMBL/GenBank/DDBJ databases">
        <authorList>
            <person name="Park S.-J."/>
            <person name="Kim H."/>
        </authorList>
    </citation>
    <scope>NUCLEOTIDE SEQUENCE [LARGE SCALE GENOMIC DNA]</scope>
    <source>
        <strain evidence="2">ye3</strain>
    </source>
</reference>
<name>A0A410G9A3_9BURK</name>
<dbReference type="SUPFAM" id="SSF48452">
    <property type="entry name" value="TPR-like"/>
    <property type="match status" value="1"/>
</dbReference>
<dbReference type="Gene3D" id="1.25.40.10">
    <property type="entry name" value="Tetratricopeptide repeat domain"/>
    <property type="match status" value="1"/>
</dbReference>
<accession>A0A410G9A3</accession>
<protein>
    <recommendedName>
        <fullName evidence="3">DUF924 domain-containing protein</fullName>
    </recommendedName>
</protein>
<dbReference type="AlphaFoldDB" id="A0A410G9A3"/>
<gene>
    <name evidence="1" type="ORF">CKA81_02825</name>
</gene>
<dbReference type="KEGG" id="pus:CKA81_02825"/>
<sequence length="183" mass="20908">MKSVPDPLALAVIDFWQSAGPSAWFAKDDEFDARFRDQFMDLHFAAARRELDHWSENAQGSLALILLLDQFPRNAFRDTPHMFATDGLARRAAKLAIDANFVTQIGQPLALFLCVPFIHSEDIADQRYGVQLYQRYSPDNIRHAIEHCEIIARFGRFPHRNRILARDCTAEELQFLEEGGFAG</sequence>
<organism evidence="1 2">
    <name type="scientific">Pollutimonas thiosulfatoxidans</name>
    <dbReference type="NCBI Taxonomy" id="2028345"/>
    <lineage>
        <taxon>Bacteria</taxon>
        <taxon>Pseudomonadati</taxon>
        <taxon>Pseudomonadota</taxon>
        <taxon>Betaproteobacteria</taxon>
        <taxon>Burkholderiales</taxon>
        <taxon>Alcaligenaceae</taxon>
        <taxon>Pollutimonas</taxon>
    </lineage>
</organism>
<evidence type="ECO:0008006" key="3">
    <source>
        <dbReference type="Google" id="ProtNLM"/>
    </source>
</evidence>
<dbReference type="InterPro" id="IPR010323">
    <property type="entry name" value="DUF924"/>
</dbReference>
<dbReference type="RefSeq" id="WP_128353945.1">
    <property type="nucleotide sequence ID" value="NZ_CP022987.1"/>
</dbReference>
<evidence type="ECO:0000313" key="1">
    <source>
        <dbReference type="EMBL" id="QAA92893.1"/>
    </source>
</evidence>
<dbReference type="Pfam" id="PF06041">
    <property type="entry name" value="DUF924"/>
    <property type="match status" value="1"/>
</dbReference>
<dbReference type="Gene3D" id="1.20.58.320">
    <property type="entry name" value="TPR-like"/>
    <property type="match status" value="1"/>
</dbReference>
<dbReference type="InterPro" id="IPR011990">
    <property type="entry name" value="TPR-like_helical_dom_sf"/>
</dbReference>
<proteinExistence type="predicted"/>
<dbReference type="Proteomes" id="UP000283474">
    <property type="component" value="Chromosome"/>
</dbReference>
<evidence type="ECO:0000313" key="2">
    <source>
        <dbReference type="Proteomes" id="UP000283474"/>
    </source>
</evidence>
<keyword evidence="2" id="KW-1185">Reference proteome</keyword>
<dbReference type="EMBL" id="CP022987">
    <property type="protein sequence ID" value="QAA92893.1"/>
    <property type="molecule type" value="Genomic_DNA"/>
</dbReference>
<dbReference type="OrthoDB" id="7593450at2"/>